<reference evidence="2 3" key="1">
    <citation type="journal article" date="2016" name="Front. Microbiol.">
        <title>Comparative Genomic Analysis Reveals a Diverse Repertoire of Genes Involved in Prokaryote-Eukaryote Interactions within the Pseudovibrio Genus.</title>
        <authorList>
            <person name="Romano S."/>
            <person name="Fernandez-Guerra A."/>
            <person name="Reen F.J."/>
            <person name="Glockner F.O."/>
            <person name="Crowley S.P."/>
            <person name="O'Sullivan O."/>
            <person name="Cotter P.D."/>
            <person name="Adams C."/>
            <person name="Dobson A.D."/>
            <person name="O'Gara F."/>
        </authorList>
    </citation>
    <scope>NUCLEOTIDE SEQUENCE [LARGE SCALE GENOMIC DNA]</scope>
    <source>
        <strain evidence="2 3">Ad2</strain>
    </source>
</reference>
<dbReference type="AlphaFoldDB" id="A0A165ZAF4"/>
<dbReference type="EMBL" id="LMCB01000013">
    <property type="protein sequence ID" value="KZL19651.1"/>
    <property type="molecule type" value="Genomic_DNA"/>
</dbReference>
<keyword evidence="1" id="KW-0732">Signal</keyword>
<name>A0A165ZAF4_9HYPH</name>
<keyword evidence="3" id="KW-1185">Reference proteome</keyword>
<proteinExistence type="predicted"/>
<evidence type="ECO:0000256" key="1">
    <source>
        <dbReference type="SAM" id="SignalP"/>
    </source>
</evidence>
<protein>
    <submittedName>
        <fullName evidence="2">Uncharacterized protein</fullName>
    </submittedName>
</protein>
<accession>A0A165ZAF4</accession>
<evidence type="ECO:0000313" key="2">
    <source>
        <dbReference type="EMBL" id="KZL19651.1"/>
    </source>
</evidence>
<feature type="signal peptide" evidence="1">
    <location>
        <begin position="1"/>
        <end position="22"/>
    </location>
</feature>
<sequence>MKNIVVLAAFCFALIPTPIAQAESNASEKWAAFSTTAMSITGDIEVSPTAITMSTGSVLPIEAVKGDIPHLYRFTGADKLKLIRDNSFCMTNTTDGYIVLSYPTADELSMNVFQGDSPPVSDSNLDSQPNLCAIYNYQKPQAE</sequence>
<dbReference type="STRING" id="989403.SAMN05421798_102491"/>
<feature type="chain" id="PRO_5007869892" evidence="1">
    <location>
        <begin position="23"/>
        <end position="143"/>
    </location>
</feature>
<dbReference type="RefSeq" id="WP_208979340.1">
    <property type="nucleotide sequence ID" value="NZ_FOFM01000002.1"/>
</dbReference>
<organism evidence="2 3">
    <name type="scientific">Pseudovibrio axinellae</name>
    <dbReference type="NCBI Taxonomy" id="989403"/>
    <lineage>
        <taxon>Bacteria</taxon>
        <taxon>Pseudomonadati</taxon>
        <taxon>Pseudomonadota</taxon>
        <taxon>Alphaproteobacteria</taxon>
        <taxon>Hyphomicrobiales</taxon>
        <taxon>Stappiaceae</taxon>
        <taxon>Pseudovibrio</taxon>
    </lineage>
</organism>
<evidence type="ECO:0000313" key="3">
    <source>
        <dbReference type="Proteomes" id="UP000076577"/>
    </source>
</evidence>
<dbReference type="PATRIC" id="fig|989403.3.peg.2066"/>
<dbReference type="Proteomes" id="UP000076577">
    <property type="component" value="Unassembled WGS sequence"/>
</dbReference>
<gene>
    <name evidence="2" type="ORF">PsAD2_01930</name>
</gene>
<comment type="caution">
    <text evidence="2">The sequence shown here is derived from an EMBL/GenBank/DDBJ whole genome shotgun (WGS) entry which is preliminary data.</text>
</comment>